<name>A0A0B0H414_SOVGS</name>
<reference evidence="1 3" key="1">
    <citation type="journal article" date="2014" name="BMC Genomics">
        <title>The genome of the intracellular bacterium of the coastal bivalve, Solemya velum: a blueprint for thriving in and out of symbiosis.</title>
        <authorList>
            <person name="Dmytrenko O."/>
            <person name="Russell S.L."/>
            <person name="Loo W.T."/>
            <person name="Fontanez K.M."/>
            <person name="Liao L."/>
            <person name="Roeselers G."/>
            <person name="Sharma R."/>
            <person name="Stewart F.J."/>
            <person name="Newton I.L."/>
            <person name="Woyke T."/>
            <person name="Wu D."/>
            <person name="Lang J.M."/>
            <person name="Eisen J.A."/>
            <person name="Cavanaugh C.M."/>
        </authorList>
    </citation>
    <scope>NUCLEOTIDE SEQUENCE [LARGE SCALE GENOMIC DNA]</scope>
    <source>
        <strain evidence="1 3">WH</strain>
    </source>
</reference>
<comment type="caution">
    <text evidence="1">The sequence shown here is derived from an EMBL/GenBank/DDBJ whole genome shotgun (WGS) entry which is preliminary data.</text>
</comment>
<dbReference type="SUPFAM" id="SSF53448">
    <property type="entry name" value="Nucleotide-diphospho-sugar transferases"/>
    <property type="match status" value="1"/>
</dbReference>
<dbReference type="OrthoDB" id="9477at2"/>
<dbReference type="AlphaFoldDB" id="A0A0B0H414"/>
<evidence type="ECO:0000313" key="1">
    <source>
        <dbReference type="EMBL" id="KHF24938.1"/>
    </source>
</evidence>
<dbReference type="Gene3D" id="3.90.550.10">
    <property type="entry name" value="Spore Coat Polysaccharide Biosynthesis Protein SpsA, Chain A"/>
    <property type="match status" value="1"/>
</dbReference>
<dbReference type="GeneID" id="86992180"/>
<dbReference type="PATRIC" id="fig|2340.3.peg.1575"/>
<evidence type="ECO:0000313" key="3">
    <source>
        <dbReference type="Proteomes" id="UP000030856"/>
    </source>
</evidence>
<sequence length="404" mass="45904">MADFYQHSKLTTLHKLTDRPIDELENELTSFSSTRPMALVLPSLFSELEGPALPKIVDALQHAYYIGDIIIGLDRCDSEQFAHAQQFFSELPQRTHLLWHDGPRLSALDKELQTEGLAPPEPGKGRNVWYCLGYAMALEHVEVVGLHDCDILTYSRELPARLLYPLSHPRFDFQYAKGYYARVNGDLLSGRVTRLFVTPLLRALKKIVGSIDYLEYMDSFRYPLSGEFAMSRDLLSQVRIPSDWGLEVGLLSEVYRNISLKQVCQVDIADNYDHKHQELSAEDRAAGLAKMSTDIAKSIYRKLATEGIEISPSFMRTLKATYLRIALDFVEMYYDDAKINGLSFHRHSEEGAIEVFQQSIVDAGESFAANPLETPFIPNWKRILSALPDFEKRLFDAVAEDSKV</sequence>
<dbReference type="RefSeq" id="WP_043117169.1">
    <property type="nucleotide sequence ID" value="NZ_JRAA01000002.1"/>
</dbReference>
<dbReference type="STRING" id="2340.JV46_08680"/>
<keyword evidence="3" id="KW-1185">Reference proteome</keyword>
<evidence type="ECO:0000313" key="4">
    <source>
        <dbReference type="Proteomes" id="UP000190962"/>
    </source>
</evidence>
<dbReference type="Proteomes" id="UP000190962">
    <property type="component" value="Unassembled WGS sequence"/>
</dbReference>
<dbReference type="eggNOG" id="COG1215">
    <property type="taxonomic scope" value="Bacteria"/>
</dbReference>
<gene>
    <name evidence="2" type="ORF">BOV88_09105</name>
    <name evidence="1" type="ORF">JV46_08680</name>
</gene>
<proteinExistence type="predicted"/>
<reference evidence="2 4" key="2">
    <citation type="submission" date="2016-11" db="EMBL/GenBank/DDBJ databases">
        <title>Mixed transmission modes and dynamic genome evolution in an obligate animal-bacterial symbiosis.</title>
        <authorList>
            <person name="Russell S.L."/>
            <person name="Corbett-Detig R.B."/>
            <person name="Cavanaugh C.M."/>
        </authorList>
    </citation>
    <scope>NUCLEOTIDE SEQUENCE [LARGE SCALE GENOMIC DNA]</scope>
    <source>
        <strain evidence="2">MA-KB16</strain>
    </source>
</reference>
<accession>A0A0B0H414</accession>
<dbReference type="Proteomes" id="UP000030856">
    <property type="component" value="Unassembled WGS sequence"/>
</dbReference>
<evidence type="ECO:0000313" key="2">
    <source>
        <dbReference type="EMBL" id="OOY34601.1"/>
    </source>
</evidence>
<dbReference type="InterPro" id="IPR029044">
    <property type="entry name" value="Nucleotide-diphossugar_trans"/>
</dbReference>
<organism evidence="1 3">
    <name type="scientific">Solemya velum gill symbiont</name>
    <dbReference type="NCBI Taxonomy" id="2340"/>
    <lineage>
        <taxon>Bacteria</taxon>
        <taxon>Pseudomonadati</taxon>
        <taxon>Pseudomonadota</taxon>
        <taxon>Gammaproteobacteria</taxon>
        <taxon>sulfur-oxidizing symbionts</taxon>
    </lineage>
</organism>
<dbReference type="EMBL" id="JRAA01000002">
    <property type="protein sequence ID" value="KHF24938.1"/>
    <property type="molecule type" value="Genomic_DNA"/>
</dbReference>
<keyword evidence="2" id="KW-0808">Transferase</keyword>
<dbReference type="GO" id="GO:0016740">
    <property type="term" value="F:transferase activity"/>
    <property type="evidence" value="ECO:0007669"/>
    <property type="project" value="UniProtKB-KW"/>
</dbReference>
<dbReference type="EMBL" id="MPNX01000013">
    <property type="protein sequence ID" value="OOY34601.1"/>
    <property type="molecule type" value="Genomic_DNA"/>
</dbReference>
<protein>
    <submittedName>
        <fullName evidence="2">Glycosyl transferase</fullName>
    </submittedName>
</protein>